<gene>
    <name evidence="3" type="ORF">KL86DYS2_11813</name>
</gene>
<organism evidence="3">
    <name type="scientific">uncultured Dysgonomonas sp</name>
    <dbReference type="NCBI Taxonomy" id="206096"/>
    <lineage>
        <taxon>Bacteria</taxon>
        <taxon>Pseudomonadati</taxon>
        <taxon>Bacteroidota</taxon>
        <taxon>Bacteroidia</taxon>
        <taxon>Bacteroidales</taxon>
        <taxon>Dysgonomonadaceae</taxon>
        <taxon>Dysgonomonas</taxon>
        <taxon>environmental samples</taxon>
    </lineage>
</organism>
<keyword evidence="1" id="KW-0732">Signal</keyword>
<feature type="domain" description="Glycosyl hydrolase-like 10" evidence="2">
    <location>
        <begin position="40"/>
        <end position="351"/>
    </location>
</feature>
<dbReference type="RefSeq" id="WP_296949291.1">
    <property type="nucleotide sequence ID" value="NZ_LT599021.1"/>
</dbReference>
<dbReference type="AlphaFoldDB" id="A0A212JLB4"/>
<dbReference type="EMBL" id="FLUL01000001">
    <property type="protein sequence ID" value="SBW00234.1"/>
    <property type="molecule type" value="Genomic_DNA"/>
</dbReference>
<dbReference type="InterPro" id="IPR003790">
    <property type="entry name" value="GHL10"/>
</dbReference>
<name>A0A212JLB4_9BACT</name>
<dbReference type="InterPro" id="IPR052177">
    <property type="entry name" value="Divisome_Glycosyl_Hydrolase"/>
</dbReference>
<dbReference type="Pfam" id="PF02638">
    <property type="entry name" value="GHL10"/>
    <property type="match status" value="1"/>
</dbReference>
<dbReference type="InterPro" id="IPR013783">
    <property type="entry name" value="Ig-like_fold"/>
</dbReference>
<reference evidence="3" key="1">
    <citation type="submission" date="2016-04" db="EMBL/GenBank/DDBJ databases">
        <authorList>
            <person name="Evans L.H."/>
            <person name="Alamgir A."/>
            <person name="Owens N."/>
            <person name="Weber N.D."/>
            <person name="Virtaneva K."/>
            <person name="Barbian K."/>
            <person name="Babar A."/>
            <person name="Rosenke K."/>
        </authorList>
    </citation>
    <scope>NUCLEOTIDE SEQUENCE</scope>
    <source>
        <strain evidence="3">86-2</strain>
    </source>
</reference>
<protein>
    <recommendedName>
        <fullName evidence="2">Glycosyl hydrolase-like 10 domain-containing protein</fullName>
    </recommendedName>
</protein>
<accession>A0A212JLB4</accession>
<sequence length="516" mass="59740">MYKNKALLFSILTITIILLSSCGSQKQRVKFSDISHPKREFRGAWLSTAWQSRYKTMNSSQMKAYFTSILDQMQADGINAVIFQARPYADAFYKSDLEPWSAFLTGIQGKAPDGGFDPLAFLVDECHKRNMELHAWLNPYRVSSGTSDVFSKNHIYHKYPERFVKYDNKIYFDPGIPANRQFICDVVKDIVMRYEVDAIHMDDYFYPYPVAGQSFPDDNSFNTYGRQQGFSQNQRADWRRNNVNLLIQDVKHTIQTTKPWVRFGISPFGIYRNKRSTPDGSGSNTSGLQNYDDLYADVKLWVKNGWIDYNMPQIYWEIGHTAADYKTLIEWWANNNFGQPLYIGQDIKRTMDATTQPSGDNQLAEKMLLSRSFTTVHGNCFWPAYELLDNYKGIASRLRSNYHKYPALVPAYTHMYKKQPKKVSNLKESFTATTHTLQWDAKSDKYDPETAQYYVVYRFAKGEKENLENAQNIVSITRQKSIVLPYEGGAKEYKYVVTAVDAFHNESKGKSKKLKL</sequence>
<dbReference type="PANTHER" id="PTHR43405:SF1">
    <property type="entry name" value="GLYCOSYL HYDROLASE DIGH"/>
    <property type="match status" value="1"/>
</dbReference>
<evidence type="ECO:0000259" key="2">
    <source>
        <dbReference type="Pfam" id="PF02638"/>
    </source>
</evidence>
<dbReference type="PANTHER" id="PTHR43405">
    <property type="entry name" value="GLYCOSYL HYDROLASE DIGH"/>
    <property type="match status" value="1"/>
</dbReference>
<dbReference type="Gene3D" id="2.60.40.10">
    <property type="entry name" value="Immunoglobulins"/>
    <property type="match status" value="1"/>
</dbReference>
<dbReference type="InterPro" id="IPR017853">
    <property type="entry name" value="GH"/>
</dbReference>
<proteinExistence type="predicted"/>
<dbReference type="SUPFAM" id="SSF51445">
    <property type="entry name" value="(Trans)glycosidases"/>
    <property type="match status" value="1"/>
</dbReference>
<evidence type="ECO:0000313" key="3">
    <source>
        <dbReference type="EMBL" id="SBW00234.1"/>
    </source>
</evidence>
<dbReference type="PROSITE" id="PS51257">
    <property type="entry name" value="PROKAR_LIPOPROTEIN"/>
    <property type="match status" value="1"/>
</dbReference>
<evidence type="ECO:0000256" key="1">
    <source>
        <dbReference type="ARBA" id="ARBA00022729"/>
    </source>
</evidence>
<dbReference type="Gene3D" id="3.20.20.80">
    <property type="entry name" value="Glycosidases"/>
    <property type="match status" value="1"/>
</dbReference>